<dbReference type="CDD" id="cd00616">
    <property type="entry name" value="AHBA_syn"/>
    <property type="match status" value="1"/>
</dbReference>
<proteinExistence type="predicted"/>
<dbReference type="InterPro" id="IPR015422">
    <property type="entry name" value="PyrdxlP-dep_Trfase_small"/>
</dbReference>
<dbReference type="Gene3D" id="3.90.1150.10">
    <property type="entry name" value="Aspartate Aminotransferase, domain 1"/>
    <property type="match status" value="1"/>
</dbReference>
<sequence length="370" mass="41147">MKIPYVNLSAQWKEERDNLLPIIDEALLKEDFVAGEAIKEFERRVGKLCSVDYVVSLNSGTDALTLALHLSGVGRGDEVITTPNSFIASAAVIVHLGAKPVFVDVLEDQNMDPAKLESAITERTKAIMPVHLTGRMCEMDEIMRIADLHSIPVVEDAAQSIGSQYKSRPSGSIGNIGCFSAHPLKNLNAFGDAGFLTTNSKEIAEKAKLLSNHGLKTRDIVERFGFNSRMDTLQAVILNYHLDNLDNVIAKRRENASIYFETLNNKYVFFNKPRDYSFDTFHTFVIQVNERDALKIFLESKGVGTSIHYPIPIHLQPAASQLNLVMGSFPVVEDQAKKILTLPVNQFVSNEEIKMIAEQVNSFFVEHGHG</sequence>
<dbReference type="GO" id="GO:0008483">
    <property type="term" value="F:transaminase activity"/>
    <property type="evidence" value="ECO:0007669"/>
    <property type="project" value="TreeGrafter"/>
</dbReference>
<dbReference type="PIRSF" id="PIRSF000390">
    <property type="entry name" value="PLP_StrS"/>
    <property type="match status" value="1"/>
</dbReference>
<dbReference type="Gene3D" id="3.40.640.10">
    <property type="entry name" value="Type I PLP-dependent aspartate aminotransferase-like (Major domain)"/>
    <property type="match status" value="1"/>
</dbReference>
<dbReference type="InterPro" id="IPR000653">
    <property type="entry name" value="DegT/StrS_aminotransferase"/>
</dbReference>
<dbReference type="Pfam" id="PF01041">
    <property type="entry name" value="DegT_DnrJ_EryC1"/>
    <property type="match status" value="1"/>
</dbReference>
<name>A0A381SX12_9ZZZZ</name>
<protein>
    <submittedName>
        <fullName evidence="1">Uncharacterized protein</fullName>
    </submittedName>
</protein>
<dbReference type="GO" id="GO:0030170">
    <property type="term" value="F:pyridoxal phosphate binding"/>
    <property type="evidence" value="ECO:0007669"/>
    <property type="project" value="TreeGrafter"/>
</dbReference>
<accession>A0A381SX12</accession>
<evidence type="ECO:0000313" key="1">
    <source>
        <dbReference type="EMBL" id="SVA06947.1"/>
    </source>
</evidence>
<gene>
    <name evidence="1" type="ORF">METZ01_LOCUS59801</name>
</gene>
<reference evidence="1" key="1">
    <citation type="submission" date="2018-05" db="EMBL/GenBank/DDBJ databases">
        <authorList>
            <person name="Lanie J.A."/>
            <person name="Ng W.-L."/>
            <person name="Kazmierczak K.M."/>
            <person name="Andrzejewski T.M."/>
            <person name="Davidsen T.M."/>
            <person name="Wayne K.J."/>
            <person name="Tettelin H."/>
            <person name="Glass J.I."/>
            <person name="Rusch D."/>
            <person name="Podicherti R."/>
            <person name="Tsui H.-C.T."/>
            <person name="Winkler M.E."/>
        </authorList>
    </citation>
    <scope>NUCLEOTIDE SEQUENCE</scope>
</reference>
<dbReference type="AlphaFoldDB" id="A0A381SX12"/>
<dbReference type="PANTHER" id="PTHR30244">
    <property type="entry name" value="TRANSAMINASE"/>
    <property type="match status" value="1"/>
</dbReference>
<organism evidence="1">
    <name type="scientific">marine metagenome</name>
    <dbReference type="NCBI Taxonomy" id="408172"/>
    <lineage>
        <taxon>unclassified sequences</taxon>
        <taxon>metagenomes</taxon>
        <taxon>ecological metagenomes</taxon>
    </lineage>
</organism>
<dbReference type="PANTHER" id="PTHR30244:SF42">
    <property type="entry name" value="UDP-2-ACETAMIDO-2-DEOXY-3-OXO-D-GLUCURONATE AMINOTRANSFERASE"/>
    <property type="match status" value="1"/>
</dbReference>
<dbReference type="InterPro" id="IPR015421">
    <property type="entry name" value="PyrdxlP-dep_Trfase_major"/>
</dbReference>
<dbReference type="SUPFAM" id="SSF53383">
    <property type="entry name" value="PLP-dependent transferases"/>
    <property type="match status" value="1"/>
</dbReference>
<dbReference type="InterPro" id="IPR015424">
    <property type="entry name" value="PyrdxlP-dep_Trfase"/>
</dbReference>
<dbReference type="EMBL" id="UINC01003509">
    <property type="protein sequence ID" value="SVA06947.1"/>
    <property type="molecule type" value="Genomic_DNA"/>
</dbReference>
<dbReference type="GO" id="GO:0000271">
    <property type="term" value="P:polysaccharide biosynthetic process"/>
    <property type="evidence" value="ECO:0007669"/>
    <property type="project" value="TreeGrafter"/>
</dbReference>